<dbReference type="AlphaFoldDB" id="A0A139X7D6"/>
<sequence>MKTLISGVIFLGLTSLFLASDRSAANDSTLSFKNNHFQLAQNVGVERFNVVGTEPFWNVSVSKSGIVYSSPEVKKQTFPYVAPLKASGRPEDFVRVYQLKGKGNNTLILKKADKCSDGMSDKEYPYSATLILGSKVFEGCAEKK</sequence>
<dbReference type="EMBL" id="ANNX02000027">
    <property type="protein sequence ID" value="KYC40600.1"/>
    <property type="molecule type" value="Genomic_DNA"/>
</dbReference>
<organism evidence="2 3">
    <name type="scientific">Scytonema hofmannii PCC 7110</name>
    <dbReference type="NCBI Taxonomy" id="128403"/>
    <lineage>
        <taxon>Bacteria</taxon>
        <taxon>Bacillati</taxon>
        <taxon>Cyanobacteriota</taxon>
        <taxon>Cyanophyceae</taxon>
        <taxon>Nostocales</taxon>
        <taxon>Scytonemataceae</taxon>
        <taxon>Scytonema</taxon>
    </lineage>
</organism>
<reference evidence="2 3" key="1">
    <citation type="journal article" date="2013" name="Genome Biol. Evol.">
        <title>Genomes of Stigonematalean cyanobacteria (subsection V) and the evolution of oxygenic photosynthesis from prokaryotes to plastids.</title>
        <authorList>
            <person name="Dagan T."/>
            <person name="Roettger M."/>
            <person name="Stucken K."/>
            <person name="Landan G."/>
            <person name="Koch R."/>
            <person name="Major P."/>
            <person name="Gould S.B."/>
            <person name="Goremykin V.V."/>
            <person name="Rippka R."/>
            <person name="Tandeau de Marsac N."/>
            <person name="Gugger M."/>
            <person name="Lockhart P.J."/>
            <person name="Allen J.F."/>
            <person name="Brune I."/>
            <person name="Maus I."/>
            <person name="Puhler A."/>
            <person name="Martin W.F."/>
        </authorList>
    </citation>
    <scope>NUCLEOTIDE SEQUENCE [LARGE SCALE GENOMIC DNA]</scope>
    <source>
        <strain evidence="2 3">PCC 7110</strain>
    </source>
</reference>
<dbReference type="Proteomes" id="UP000076925">
    <property type="component" value="Unassembled WGS sequence"/>
</dbReference>
<evidence type="ECO:0000313" key="3">
    <source>
        <dbReference type="Proteomes" id="UP000076925"/>
    </source>
</evidence>
<dbReference type="STRING" id="128403.WA1_26140"/>
<dbReference type="OrthoDB" id="5489750at2"/>
<feature type="chain" id="PRO_5007300585" evidence="1">
    <location>
        <begin position="25"/>
        <end position="144"/>
    </location>
</feature>
<feature type="signal peptide" evidence="1">
    <location>
        <begin position="1"/>
        <end position="24"/>
    </location>
</feature>
<dbReference type="RefSeq" id="WP_017746944.1">
    <property type="nucleotide sequence ID" value="NZ_KQ976354.1"/>
</dbReference>
<evidence type="ECO:0000313" key="2">
    <source>
        <dbReference type="EMBL" id="KYC40600.1"/>
    </source>
</evidence>
<proteinExistence type="predicted"/>
<name>A0A139X7D6_9CYAN</name>
<protein>
    <submittedName>
        <fullName evidence="2">Uncharacterized protein</fullName>
    </submittedName>
</protein>
<comment type="caution">
    <text evidence="2">The sequence shown here is derived from an EMBL/GenBank/DDBJ whole genome shotgun (WGS) entry which is preliminary data.</text>
</comment>
<evidence type="ECO:0000256" key="1">
    <source>
        <dbReference type="SAM" id="SignalP"/>
    </source>
</evidence>
<accession>A0A139X7D6</accession>
<keyword evidence="1" id="KW-0732">Signal</keyword>
<gene>
    <name evidence="2" type="ORF">WA1_26140</name>
</gene>
<keyword evidence="3" id="KW-1185">Reference proteome</keyword>